<name>A0A0L0FZZ9_9EUKA</name>
<gene>
    <name evidence="2" type="ORF">SARC_05322</name>
</gene>
<evidence type="ECO:0000256" key="1">
    <source>
        <dbReference type="SAM" id="MobiDB-lite"/>
    </source>
</evidence>
<evidence type="ECO:0000313" key="2">
    <source>
        <dbReference type="EMBL" id="KNC82395.1"/>
    </source>
</evidence>
<feature type="compositionally biased region" description="Low complexity" evidence="1">
    <location>
        <begin position="22"/>
        <end position="39"/>
    </location>
</feature>
<evidence type="ECO:0000313" key="3">
    <source>
        <dbReference type="Proteomes" id="UP000054560"/>
    </source>
</evidence>
<dbReference type="RefSeq" id="XP_014156297.1">
    <property type="nucleotide sequence ID" value="XM_014300822.1"/>
</dbReference>
<dbReference type="Proteomes" id="UP000054560">
    <property type="component" value="Unassembled WGS sequence"/>
</dbReference>
<feature type="region of interest" description="Disordered" evidence="1">
    <location>
        <begin position="1"/>
        <end position="69"/>
    </location>
</feature>
<dbReference type="AlphaFoldDB" id="A0A0L0FZZ9"/>
<dbReference type="GeneID" id="25905826"/>
<organism evidence="2 3">
    <name type="scientific">Sphaeroforma arctica JP610</name>
    <dbReference type="NCBI Taxonomy" id="667725"/>
    <lineage>
        <taxon>Eukaryota</taxon>
        <taxon>Ichthyosporea</taxon>
        <taxon>Ichthyophonida</taxon>
        <taxon>Sphaeroforma</taxon>
    </lineage>
</organism>
<feature type="compositionally biased region" description="Basic and acidic residues" evidence="1">
    <location>
        <begin position="8"/>
        <end position="19"/>
    </location>
</feature>
<feature type="compositionally biased region" description="Polar residues" evidence="1">
    <location>
        <begin position="44"/>
        <end position="55"/>
    </location>
</feature>
<reference evidence="2 3" key="1">
    <citation type="submission" date="2011-02" db="EMBL/GenBank/DDBJ databases">
        <title>The Genome Sequence of Sphaeroforma arctica JP610.</title>
        <authorList>
            <consortium name="The Broad Institute Genome Sequencing Platform"/>
            <person name="Russ C."/>
            <person name="Cuomo C."/>
            <person name="Young S.K."/>
            <person name="Zeng Q."/>
            <person name="Gargeya S."/>
            <person name="Alvarado L."/>
            <person name="Berlin A."/>
            <person name="Chapman S.B."/>
            <person name="Chen Z."/>
            <person name="Freedman E."/>
            <person name="Gellesch M."/>
            <person name="Goldberg J."/>
            <person name="Griggs A."/>
            <person name="Gujja S."/>
            <person name="Heilman E."/>
            <person name="Heiman D."/>
            <person name="Howarth C."/>
            <person name="Mehta T."/>
            <person name="Neiman D."/>
            <person name="Pearson M."/>
            <person name="Roberts A."/>
            <person name="Saif S."/>
            <person name="Shea T."/>
            <person name="Shenoy N."/>
            <person name="Sisk P."/>
            <person name="Stolte C."/>
            <person name="Sykes S."/>
            <person name="White J."/>
            <person name="Yandava C."/>
            <person name="Burger G."/>
            <person name="Gray M.W."/>
            <person name="Holland P.W.H."/>
            <person name="King N."/>
            <person name="Lang F.B.F."/>
            <person name="Roger A.J."/>
            <person name="Ruiz-Trillo I."/>
            <person name="Haas B."/>
            <person name="Nusbaum C."/>
            <person name="Birren B."/>
        </authorList>
    </citation>
    <scope>NUCLEOTIDE SEQUENCE [LARGE SCALE GENOMIC DNA]</scope>
    <source>
        <strain evidence="2 3">JP610</strain>
    </source>
</reference>
<proteinExistence type="predicted"/>
<accession>A0A0L0FZZ9</accession>
<sequence length="560" mass="59956">MTETTSKSNDKSVVDERRNALTSATGQTGSVSSTSTLSGLKVSECTNARPPSQAQRDTHKVPGASTTNTTASADKEALIIAAAQEGCKKQARLGSGHALYLLRSLDTTDNVQVPRTPEVCTGTVPAAARVSATEGDIHTSLQRISPAYTRRILCSADDSDGFSSDLSHASSDDAFDFVLGRAGNVSASHAGPGPGRVMVSGGRDTCTKVSVIDRNEHITGLGLAAVGVRNVVQEVRELKGSDSAKTRRSREEVRGNVSNMLITRKHACDDVSMKVLTRKEMSMVHESMDAGKSHTRARQPCVDMVNAAMSKKKSSAVITGKEMSKRHASTDVEIPDTPEQQSLIDVGEIETIRKQPCVKVKDDMIQEEASIDGAKNKMTGKQPFSDAAKVDLSGSQVCDYAATMKLNGEELCSTVSKTEMSEKHYGAHVVRVSVTKQQDGDVEIKKGEREKSTRQIVGETATGRVLKQKTSIDTIQKPMFQKPTCANVPQRAQVCIKVQTTKKKVRRPEVTSTNERVAGEAFSSTKSKVGGVKVTSSVQKVRGEEISTKGKVGGARGSIF</sequence>
<dbReference type="EMBL" id="KQ241931">
    <property type="protein sequence ID" value="KNC82395.1"/>
    <property type="molecule type" value="Genomic_DNA"/>
</dbReference>
<keyword evidence="3" id="KW-1185">Reference proteome</keyword>
<protein>
    <submittedName>
        <fullName evidence="2">Uncharacterized protein</fullName>
    </submittedName>
</protein>